<dbReference type="Proteomes" id="UP000294914">
    <property type="component" value="Unassembled WGS sequence"/>
</dbReference>
<comment type="caution">
    <text evidence="3">The sequence shown here is derived from an EMBL/GenBank/DDBJ whole genome shotgun (WGS) entry which is preliminary data.</text>
</comment>
<dbReference type="InterPro" id="IPR003774">
    <property type="entry name" value="AlgH-like"/>
</dbReference>
<sequence length="187" mass="20051">MSYIAQLSNQFLIAMPSLADPNFEHTVAYLCEHNPQGALGIIINRPTDLTLTDLATQLDIEVTEPELADTPIYQGGPVQLERGFVLHTPLGEWDSTLEVTPEVGLTMSQDIIDAIAGGVGPEQFLIALGYAGWGEGQLEEELAANSWLSGPADSRIIFDYPVEKRWSAAAAGLGVDIATLSTDMGHA</sequence>
<dbReference type="Pfam" id="PF02622">
    <property type="entry name" value="DUF179"/>
    <property type="match status" value="1"/>
</dbReference>
<dbReference type="GO" id="GO:0005829">
    <property type="term" value="C:cytosol"/>
    <property type="evidence" value="ECO:0007669"/>
    <property type="project" value="TreeGrafter"/>
</dbReference>
<evidence type="ECO:0000256" key="1">
    <source>
        <dbReference type="ARBA" id="ARBA00009600"/>
    </source>
</evidence>
<dbReference type="EMBL" id="SOQX01000001">
    <property type="protein sequence ID" value="TDY04163.1"/>
    <property type="molecule type" value="Genomic_DNA"/>
</dbReference>
<dbReference type="RefSeq" id="WP_134080828.1">
    <property type="nucleotide sequence ID" value="NZ_SOQX01000001.1"/>
</dbReference>
<evidence type="ECO:0000313" key="4">
    <source>
        <dbReference type="Proteomes" id="UP000294914"/>
    </source>
</evidence>
<evidence type="ECO:0000313" key="3">
    <source>
        <dbReference type="EMBL" id="TDY04163.1"/>
    </source>
</evidence>
<dbReference type="OrthoDB" id="9807486at2"/>
<name>A0A4R8J2S7_9GAMM</name>
<keyword evidence="4" id="KW-1185">Reference proteome</keyword>
<dbReference type="NCBIfam" id="NF001266">
    <property type="entry name" value="PRK00228.1-1"/>
    <property type="match status" value="1"/>
</dbReference>
<comment type="similarity">
    <text evidence="1 2">Belongs to the UPF0301 (AlgH) family.</text>
</comment>
<accession>A0A4R8J2S7</accession>
<dbReference type="PANTHER" id="PTHR30327">
    <property type="entry name" value="UNCHARACTERIZED PROTEIN YQGE"/>
    <property type="match status" value="1"/>
</dbReference>
<dbReference type="AlphaFoldDB" id="A0A4R8J2S7"/>
<reference evidence="3 4" key="1">
    <citation type="submission" date="2019-03" db="EMBL/GenBank/DDBJ databases">
        <title>Genomic Encyclopedia of Type Strains, Phase IV (KMG-IV): sequencing the most valuable type-strain genomes for metagenomic binning, comparative biology and taxonomic classification.</title>
        <authorList>
            <person name="Goeker M."/>
        </authorList>
    </citation>
    <scope>NUCLEOTIDE SEQUENCE [LARGE SCALE GENOMIC DNA]</scope>
    <source>
        <strain evidence="3 4">DSM 16326</strain>
    </source>
</reference>
<dbReference type="Gene3D" id="3.40.1740.10">
    <property type="entry name" value="VC0467-like"/>
    <property type="match status" value="1"/>
</dbReference>
<dbReference type="PANTHER" id="PTHR30327:SF1">
    <property type="entry name" value="UPF0301 PROTEIN YQGE"/>
    <property type="match status" value="1"/>
</dbReference>
<dbReference type="HAMAP" id="MF_00758">
    <property type="entry name" value="UPF0301"/>
    <property type="match status" value="1"/>
</dbReference>
<gene>
    <name evidence="3" type="ORF">EDC23_0535</name>
</gene>
<organism evidence="3 4">
    <name type="scientific">Thiohalophilus thiocyanatoxydans</name>
    <dbReference type="NCBI Taxonomy" id="381308"/>
    <lineage>
        <taxon>Bacteria</taxon>
        <taxon>Pseudomonadati</taxon>
        <taxon>Pseudomonadota</taxon>
        <taxon>Gammaproteobacteria</taxon>
        <taxon>Thiohalomonadales</taxon>
        <taxon>Thiohalophilaceae</taxon>
        <taxon>Thiohalophilus</taxon>
    </lineage>
</organism>
<protein>
    <recommendedName>
        <fullName evidence="2">UPF0301 protein EDC23_0535</fullName>
    </recommendedName>
</protein>
<proteinExistence type="inferred from homology"/>
<dbReference type="SUPFAM" id="SSF143456">
    <property type="entry name" value="VC0467-like"/>
    <property type="match status" value="1"/>
</dbReference>
<evidence type="ECO:0000256" key="2">
    <source>
        <dbReference type="HAMAP-Rule" id="MF_00758"/>
    </source>
</evidence>